<evidence type="ECO:0000313" key="2">
    <source>
        <dbReference type="EMBL" id="KZE83008.1"/>
    </source>
</evidence>
<dbReference type="AlphaFoldDB" id="A0A164A5S9"/>
<proteinExistence type="predicted"/>
<dbReference type="PROSITE" id="PS51257">
    <property type="entry name" value="PROKAR_LIPOPROTEIN"/>
    <property type="match status" value="1"/>
</dbReference>
<evidence type="ECO:0000256" key="1">
    <source>
        <dbReference type="SAM" id="SignalP"/>
    </source>
</evidence>
<keyword evidence="3" id="KW-1185">Reference proteome</keyword>
<sequence>MKKYLLFLIAILSVSLTSCSVDDDCDNGFYRVDQFGPANGYFPEDLIINGMTGESSILITSERQFLQEVRGARNFLPQIDFSRENLLIGQVRVRDFRNLASSVSLFKESCNYTRDNEVVITLDVNKGIRNSFLTYNAILPKTSNTKMFVRVDVIHR</sequence>
<feature type="chain" id="PRO_5007848576" evidence="1">
    <location>
        <begin position="21"/>
        <end position="156"/>
    </location>
</feature>
<protein>
    <submittedName>
        <fullName evidence="2">Uncharacterized protein</fullName>
    </submittedName>
</protein>
<comment type="caution">
    <text evidence="2">The sequence shown here is derived from an EMBL/GenBank/DDBJ whole genome shotgun (WGS) entry which is preliminary data.</text>
</comment>
<name>A0A164A5S9_9FLAO</name>
<organism evidence="2 3">
    <name type="scientific">Myroides marinus</name>
    <dbReference type="NCBI Taxonomy" id="703342"/>
    <lineage>
        <taxon>Bacteria</taxon>
        <taxon>Pseudomonadati</taxon>
        <taxon>Bacteroidota</taxon>
        <taxon>Flavobacteriia</taxon>
        <taxon>Flavobacteriales</taxon>
        <taxon>Flavobacteriaceae</taxon>
        <taxon>Myroides</taxon>
    </lineage>
</organism>
<dbReference type="RefSeq" id="WP_038985056.1">
    <property type="nucleotide sequence ID" value="NZ_JWJO01000009.1"/>
</dbReference>
<reference evidence="2 3" key="1">
    <citation type="submission" date="2016-01" db="EMBL/GenBank/DDBJ databases">
        <title>Whole genome sequencing of Myroides marinus L41.</title>
        <authorList>
            <person name="Hong K.W."/>
        </authorList>
    </citation>
    <scope>NUCLEOTIDE SEQUENCE [LARGE SCALE GENOMIC DNA]</scope>
    <source>
        <strain evidence="2 3">L41</strain>
    </source>
</reference>
<dbReference type="Proteomes" id="UP000076630">
    <property type="component" value="Unassembled WGS sequence"/>
</dbReference>
<accession>A0A164A5S9</accession>
<gene>
    <name evidence="2" type="ORF">AV926_05540</name>
</gene>
<dbReference type="OrthoDB" id="1447069at2"/>
<feature type="signal peptide" evidence="1">
    <location>
        <begin position="1"/>
        <end position="20"/>
    </location>
</feature>
<evidence type="ECO:0000313" key="3">
    <source>
        <dbReference type="Proteomes" id="UP000076630"/>
    </source>
</evidence>
<dbReference type="EMBL" id="LQNU01000041">
    <property type="protein sequence ID" value="KZE83008.1"/>
    <property type="molecule type" value="Genomic_DNA"/>
</dbReference>
<keyword evidence="1" id="KW-0732">Signal</keyword>